<dbReference type="InterPro" id="IPR011047">
    <property type="entry name" value="Quinoprotein_ADH-like_sf"/>
</dbReference>
<keyword evidence="2" id="KW-1185">Reference proteome</keyword>
<evidence type="ECO:0000313" key="2">
    <source>
        <dbReference type="Proteomes" id="UP000282876"/>
    </source>
</evidence>
<evidence type="ECO:0000313" key="1">
    <source>
        <dbReference type="EMBL" id="RVD93019.1"/>
    </source>
</evidence>
<name>A0A437APF9_9MICR</name>
<dbReference type="EMBL" id="RCSS01000102">
    <property type="protein sequence ID" value="RVD93019.1"/>
    <property type="molecule type" value="Genomic_DNA"/>
</dbReference>
<accession>A0A437APF9</accession>
<dbReference type="AlphaFoldDB" id="A0A437APF9"/>
<dbReference type="InterPro" id="IPR015943">
    <property type="entry name" value="WD40/YVTN_repeat-like_dom_sf"/>
</dbReference>
<dbReference type="Gene3D" id="2.130.10.10">
    <property type="entry name" value="YVTN repeat-like/Quinoprotein amine dehydrogenase"/>
    <property type="match status" value="1"/>
</dbReference>
<dbReference type="OrthoDB" id="2189658at2759"/>
<protein>
    <submittedName>
        <fullName evidence="1">Uncharacterized protein</fullName>
    </submittedName>
</protein>
<sequence length="304" mass="35699">MKQKNTFITNLLKFSEKKNTLQIQKELEDYKDRQSILEKRKLEFNNLKTLKITETLNYNVKGTSSLFYNNDIYLSYTNGDIFKNNQLFFKNENTVIFTFLYDEIYFIDTVGNLFRGKNCVYRFNTRIISCDLHKELGIILFCDINNEIFCFDLKNNQPIFKNYLKEQRHLKIHEYGNIFLGVSNKCNLFDIRTMKIVHTFCKNTTIASFFTPNYVISCTDNIIDCYDMRMLKLCGKILSHKNNINLLECNKFVYTTSLEGEICVSSPVISVINKEVKVEKCKFISWSDDKLCVVGNNVKIFGCD</sequence>
<dbReference type="VEuPathDB" id="MicrosporidiaDB:TUBRATIS_004610"/>
<dbReference type="Proteomes" id="UP000282876">
    <property type="component" value="Unassembled WGS sequence"/>
</dbReference>
<reference evidence="1 2" key="1">
    <citation type="submission" date="2018-10" db="EMBL/GenBank/DDBJ databases">
        <title>Draft genome sequence of the microsporidian Tubulinosema ratisbonensis.</title>
        <authorList>
            <person name="Polonais V."/>
            <person name="Peyretaillade E."/>
            <person name="Niehus S."/>
            <person name="Wawrzyniak I."/>
            <person name="Franchet A."/>
            <person name="Gaspin C."/>
            <person name="Reichstadt M."/>
            <person name="Belser C."/>
            <person name="Labadie K."/>
            <person name="Delbac F."/>
            <person name="Ferrandon D."/>
        </authorList>
    </citation>
    <scope>NUCLEOTIDE SEQUENCE [LARGE SCALE GENOMIC DNA]</scope>
    <source>
        <strain evidence="1 2">Franzen</strain>
    </source>
</reference>
<gene>
    <name evidence="1" type="ORF">TUBRATIS_004610</name>
</gene>
<proteinExistence type="predicted"/>
<comment type="caution">
    <text evidence="1">The sequence shown here is derived from an EMBL/GenBank/DDBJ whole genome shotgun (WGS) entry which is preliminary data.</text>
</comment>
<organism evidence="1 2">
    <name type="scientific">Tubulinosema ratisbonensis</name>
    <dbReference type="NCBI Taxonomy" id="291195"/>
    <lineage>
        <taxon>Eukaryota</taxon>
        <taxon>Fungi</taxon>
        <taxon>Fungi incertae sedis</taxon>
        <taxon>Microsporidia</taxon>
        <taxon>Tubulinosematoidea</taxon>
        <taxon>Tubulinosematidae</taxon>
        <taxon>Tubulinosema</taxon>
    </lineage>
</organism>
<dbReference type="SUPFAM" id="SSF50998">
    <property type="entry name" value="Quinoprotein alcohol dehydrogenase-like"/>
    <property type="match status" value="1"/>
</dbReference>